<protein>
    <submittedName>
        <fullName evidence="2">Uncharacterized protein</fullName>
    </submittedName>
</protein>
<proteinExistence type="predicted"/>
<evidence type="ECO:0000256" key="1">
    <source>
        <dbReference type="SAM" id="MobiDB-lite"/>
    </source>
</evidence>
<feature type="region of interest" description="Disordered" evidence="1">
    <location>
        <begin position="217"/>
        <end position="259"/>
    </location>
</feature>
<sequence length="355" mass="39810">MMASQKMISNMTRAMEKSCRRYRSSYRSLSSTSASSCTPAAEVMASLSPMKRILCLCPVPIKSNKSMSMMYSDMDMDMDMNTNSTCEFEYESYSIGMAISDPYLSFAIPVHHNNDYDILLHIPKLNSAGSLIHTVNSSADCHIHNARNHPIIWEGLPPNTEEFLKEIVGHHDIGALVLGLPLKIRERRISLSTGFDCDDVKMEQVRKSMKSILHNFKRNEDEVTRSNSDEGQDHEEERDVDPETSAISPTGIGLTTSSRKTQLGPLDLQCFVEDHLTLAEARRFAMEEPEMWEEVDFGNLNLDESSYNGGSGKSNDSDERSTSIGCKEIHPTVHAATALNAFLWRHTGGWRNTFA</sequence>
<organism evidence="2">
    <name type="scientific">Chaetoceros debilis</name>
    <dbReference type="NCBI Taxonomy" id="122233"/>
    <lineage>
        <taxon>Eukaryota</taxon>
        <taxon>Sar</taxon>
        <taxon>Stramenopiles</taxon>
        <taxon>Ochrophyta</taxon>
        <taxon>Bacillariophyta</taxon>
        <taxon>Coscinodiscophyceae</taxon>
        <taxon>Chaetocerotophycidae</taxon>
        <taxon>Chaetocerotales</taxon>
        <taxon>Chaetocerotaceae</taxon>
        <taxon>Chaetoceros</taxon>
    </lineage>
</organism>
<evidence type="ECO:0000313" key="2">
    <source>
        <dbReference type="EMBL" id="CAE0456200.1"/>
    </source>
</evidence>
<dbReference type="AlphaFoldDB" id="A0A7S3V4D2"/>
<accession>A0A7S3V4D2</accession>
<feature type="compositionally biased region" description="Polar residues" evidence="1">
    <location>
        <begin position="245"/>
        <end position="259"/>
    </location>
</feature>
<reference evidence="2" key="1">
    <citation type="submission" date="2021-01" db="EMBL/GenBank/DDBJ databases">
        <authorList>
            <person name="Corre E."/>
            <person name="Pelletier E."/>
            <person name="Niang G."/>
            <person name="Scheremetjew M."/>
            <person name="Finn R."/>
            <person name="Kale V."/>
            <person name="Holt S."/>
            <person name="Cochrane G."/>
            <person name="Meng A."/>
            <person name="Brown T."/>
            <person name="Cohen L."/>
        </authorList>
    </citation>
    <scope>NUCLEOTIDE SEQUENCE</scope>
    <source>
        <strain evidence="2">MM31A-1</strain>
    </source>
</reference>
<feature type="compositionally biased region" description="Basic and acidic residues" evidence="1">
    <location>
        <begin position="217"/>
        <end position="228"/>
    </location>
</feature>
<name>A0A7S3V4D2_9STRA</name>
<dbReference type="EMBL" id="HBIO01001452">
    <property type="protein sequence ID" value="CAE0456200.1"/>
    <property type="molecule type" value="Transcribed_RNA"/>
</dbReference>
<gene>
    <name evidence="2" type="ORF">CDEB00056_LOCUS1041</name>
</gene>
<feature type="compositionally biased region" description="Acidic residues" evidence="1">
    <location>
        <begin position="230"/>
        <end position="242"/>
    </location>
</feature>